<feature type="coiled-coil region" evidence="1">
    <location>
        <begin position="70"/>
        <end position="133"/>
    </location>
</feature>
<reference evidence="2 3" key="1">
    <citation type="journal article" date="2022" name="Front. Cell. Infect. Microbiol.">
        <title>The Genomes of Two Strains of Taenia crassiceps the Animal Model for the Study of Human Cysticercosis.</title>
        <authorList>
            <person name="Bobes R.J."/>
            <person name="Estrada K."/>
            <person name="Rios-Valencia D.G."/>
            <person name="Calderon-Gallegos A."/>
            <person name="de la Torre P."/>
            <person name="Carrero J.C."/>
            <person name="Sanchez-Flores A."/>
            <person name="Laclette J.P."/>
        </authorList>
    </citation>
    <scope>NUCLEOTIDE SEQUENCE [LARGE SCALE GENOMIC DNA]</scope>
    <source>
        <strain evidence="2">WFUcys</strain>
    </source>
</reference>
<comment type="caution">
    <text evidence="2">The sequence shown here is derived from an EMBL/GenBank/DDBJ whole genome shotgun (WGS) entry which is preliminary data.</text>
</comment>
<proteinExistence type="predicted"/>
<name>A0ABR4QGY3_9CEST</name>
<keyword evidence="3" id="KW-1185">Reference proteome</keyword>
<evidence type="ECO:0000313" key="3">
    <source>
        <dbReference type="Proteomes" id="UP001651158"/>
    </source>
</evidence>
<dbReference type="EMBL" id="JAKROA010000003">
    <property type="protein sequence ID" value="KAL5108806.1"/>
    <property type="molecule type" value="Genomic_DNA"/>
</dbReference>
<sequence length="454" mass="50921">MLIERIFRRSLTIPTFKSAVLPSGSTLHRIDENFTPAVEAQPNLNVTALVHSVQRRGLSDDFNSGFFEYMTKRSREVRNYKEEIERLETRRQNLHAEFQKASKIGDEKRLAELRAASKQIKKVKNKCKELHRNLSFSFMEDLLRLPNKLREIESTLPSESWFGDASKITVLPPGVIKAADFGDSIVYKDCGTYFTGKLATFTQEMLSLSALLGREVESALGSAPRRCALSDLVRLPVAEACAWTPSLDKVIQLEHTKDDILIPKAGGQPLINPYTRLCLVGSASLAAFVGSFFGCCLDEECPLPLHFLTLGNIYTYASKVKPSMLYPFKQTRQVSLFCLESDESASVATFDKLAATISQFWSKSQPHWRLRLRAVPVEQLRRCEMSLWSLALVGCGRPDIELARISLLGDWVSRRAGFKAFDGSFPFMVFGDLINFDNLLAAIQASGLYLPTSK</sequence>
<dbReference type="Proteomes" id="UP001651158">
    <property type="component" value="Unassembled WGS sequence"/>
</dbReference>
<accession>A0ABR4QGY3</accession>
<evidence type="ECO:0000313" key="2">
    <source>
        <dbReference type="EMBL" id="KAL5108806.1"/>
    </source>
</evidence>
<gene>
    <name evidence="2" type="ORF">TcWFU_004050</name>
</gene>
<evidence type="ECO:0000256" key="1">
    <source>
        <dbReference type="SAM" id="Coils"/>
    </source>
</evidence>
<organism evidence="2 3">
    <name type="scientific">Taenia crassiceps</name>
    <dbReference type="NCBI Taxonomy" id="6207"/>
    <lineage>
        <taxon>Eukaryota</taxon>
        <taxon>Metazoa</taxon>
        <taxon>Spiralia</taxon>
        <taxon>Lophotrochozoa</taxon>
        <taxon>Platyhelminthes</taxon>
        <taxon>Cestoda</taxon>
        <taxon>Eucestoda</taxon>
        <taxon>Cyclophyllidea</taxon>
        <taxon>Taeniidae</taxon>
        <taxon>Taenia</taxon>
    </lineage>
</organism>
<protein>
    <submittedName>
        <fullName evidence="2">Uncharacterized protein</fullName>
    </submittedName>
</protein>
<keyword evidence="1" id="KW-0175">Coiled coil</keyword>